<feature type="compositionally biased region" description="Polar residues" evidence="1">
    <location>
        <begin position="197"/>
        <end position="210"/>
    </location>
</feature>
<gene>
    <name evidence="3" type="ORF">LPTSP4_05840</name>
</gene>
<dbReference type="InterPro" id="IPR012902">
    <property type="entry name" value="N_methyl_site"/>
</dbReference>
<dbReference type="Pfam" id="PF07963">
    <property type="entry name" value="N_methyl"/>
    <property type="match status" value="1"/>
</dbReference>
<dbReference type="NCBIfam" id="TIGR02532">
    <property type="entry name" value="IV_pilin_GFxxxE"/>
    <property type="match status" value="1"/>
</dbReference>
<evidence type="ECO:0000256" key="1">
    <source>
        <dbReference type="SAM" id="MobiDB-lite"/>
    </source>
</evidence>
<accession>A0A2P2DWR0</accession>
<dbReference type="Proteomes" id="UP000245133">
    <property type="component" value="Unassembled WGS sequence"/>
</dbReference>
<keyword evidence="2" id="KW-1133">Transmembrane helix</keyword>
<dbReference type="SUPFAM" id="SSF54523">
    <property type="entry name" value="Pili subunits"/>
    <property type="match status" value="1"/>
</dbReference>
<evidence type="ECO:0000313" key="4">
    <source>
        <dbReference type="Proteomes" id="UP000245133"/>
    </source>
</evidence>
<comment type="caution">
    <text evidence="3">The sequence shown here is derived from an EMBL/GenBank/DDBJ whole genome shotgun (WGS) entry which is preliminary data.</text>
</comment>
<proteinExistence type="predicted"/>
<dbReference type="InterPro" id="IPR045584">
    <property type="entry name" value="Pilin-like"/>
</dbReference>
<dbReference type="OrthoDB" id="337172at2"/>
<keyword evidence="2" id="KW-0472">Membrane</keyword>
<dbReference type="EMBL" id="BFBB01000002">
    <property type="protein sequence ID" value="GBF49075.1"/>
    <property type="molecule type" value="Genomic_DNA"/>
</dbReference>
<feature type="region of interest" description="Disordered" evidence="1">
    <location>
        <begin position="186"/>
        <end position="210"/>
    </location>
</feature>
<dbReference type="RefSeq" id="WP_108973539.1">
    <property type="nucleotide sequence ID" value="NZ_BFBB01000002.1"/>
</dbReference>
<name>A0A2P2DWR0_9LEPT</name>
<evidence type="ECO:0000313" key="3">
    <source>
        <dbReference type="EMBL" id="GBF49075.1"/>
    </source>
</evidence>
<evidence type="ECO:0000256" key="2">
    <source>
        <dbReference type="SAM" id="Phobius"/>
    </source>
</evidence>
<organism evidence="3 4">
    <name type="scientific">Leptospira ryugenii</name>
    <dbReference type="NCBI Taxonomy" id="1917863"/>
    <lineage>
        <taxon>Bacteria</taxon>
        <taxon>Pseudomonadati</taxon>
        <taxon>Spirochaetota</taxon>
        <taxon>Spirochaetia</taxon>
        <taxon>Leptospirales</taxon>
        <taxon>Leptospiraceae</taxon>
        <taxon>Leptospira</taxon>
    </lineage>
</organism>
<sequence length="210" mass="24214">MTASRGQLRRFGKFRSGLTLIELVIVVAVIGVMMAFLAGLLRNLWVPTSEDVALKLSEAFKFGSEKAQLLNQTVVFKYDFEKAEYRFFLLKREEDGLVEEPILRKTSLPFYAKIVKVRDFAGKVQYKGELKLFFSPQGTTTDCFLYLGNESEIKKTMQLFRYSGRIKVYPGEFLYEDEANQLPKVSYGLDERDEQVDQNTNSSKQTPRNR</sequence>
<dbReference type="AlphaFoldDB" id="A0A2P2DWR0"/>
<keyword evidence="2" id="KW-0812">Transmembrane</keyword>
<dbReference type="PROSITE" id="PS00409">
    <property type="entry name" value="PROKAR_NTER_METHYL"/>
    <property type="match status" value="1"/>
</dbReference>
<protein>
    <submittedName>
        <fullName evidence="3">Prepilin-type cleavage/methylation N-terminal domain protein</fullName>
    </submittedName>
</protein>
<reference evidence="3 4" key="1">
    <citation type="submission" date="2018-02" db="EMBL/GenBank/DDBJ databases">
        <title>Novel Leptospira species isolated from soil and water in Japan.</title>
        <authorList>
            <person name="Nakao R."/>
            <person name="Masuzawa T."/>
        </authorList>
    </citation>
    <scope>NUCLEOTIDE SEQUENCE [LARGE SCALE GENOMIC DNA]</scope>
    <source>
        <strain evidence="3 4">YH101</strain>
    </source>
</reference>
<feature type="transmembrane region" description="Helical" evidence="2">
    <location>
        <begin position="20"/>
        <end position="41"/>
    </location>
</feature>
<keyword evidence="4" id="KW-1185">Reference proteome</keyword>